<keyword evidence="3" id="KW-0378">Hydrolase</keyword>
<dbReference type="InterPro" id="IPR029058">
    <property type="entry name" value="AB_hydrolase_fold"/>
</dbReference>
<evidence type="ECO:0000259" key="2">
    <source>
        <dbReference type="Pfam" id="PF00561"/>
    </source>
</evidence>
<dbReference type="PANTHER" id="PTHR43433">
    <property type="entry name" value="HYDROLASE, ALPHA/BETA FOLD FAMILY PROTEIN"/>
    <property type="match status" value="1"/>
</dbReference>
<feature type="domain" description="AB hydrolase-1" evidence="2">
    <location>
        <begin position="41"/>
        <end position="163"/>
    </location>
</feature>
<feature type="region of interest" description="Disordered" evidence="1">
    <location>
        <begin position="305"/>
        <end position="329"/>
    </location>
</feature>
<sequence length="329" mass="35627">MSAGPSSTPPPEVTTSDELLAPVSPEVELCYQTFGDPDADPLLLVMGLGGPMTWWPRDLCVLLAQHGFYVIRYDNRDTGRSSRVAGRVRNRQLGLAFAGTPTRAPYSLEDLAEDAFALLDHLGLASAHVAGISMGGMVAQLMAIKRPERLRSLASLMSSTGRRAVGWQSPALLPTLMARRGPGKEAYIRRSLMVWRIIGSPGFPQDEAELRERAGETWDRGIDQDGVMRQMLAVVTQRDRTKQLASVRVPTLVMHGLSDRMVHVSGGRATAAAIPGAELVLINGWGHDLPVELFDTIASAVRRTADRAANPPGAPGRSVRRQPDESPGR</sequence>
<name>A0ABW0Z9A1_9ACTN</name>
<evidence type="ECO:0000313" key="4">
    <source>
        <dbReference type="Proteomes" id="UP001596072"/>
    </source>
</evidence>
<reference evidence="4" key="1">
    <citation type="journal article" date="2019" name="Int. J. Syst. Evol. Microbiol.">
        <title>The Global Catalogue of Microorganisms (GCM) 10K type strain sequencing project: providing services to taxonomists for standard genome sequencing and annotation.</title>
        <authorList>
            <consortium name="The Broad Institute Genomics Platform"/>
            <consortium name="The Broad Institute Genome Sequencing Center for Infectious Disease"/>
            <person name="Wu L."/>
            <person name="Ma J."/>
        </authorList>
    </citation>
    <scope>NUCLEOTIDE SEQUENCE [LARGE SCALE GENOMIC DNA]</scope>
    <source>
        <strain evidence="4">YIM 94188</strain>
    </source>
</reference>
<evidence type="ECO:0000313" key="3">
    <source>
        <dbReference type="EMBL" id="MFC5727574.1"/>
    </source>
</evidence>
<comment type="caution">
    <text evidence="3">The sequence shown here is derived from an EMBL/GenBank/DDBJ whole genome shotgun (WGS) entry which is preliminary data.</text>
</comment>
<keyword evidence="4" id="KW-1185">Reference proteome</keyword>
<accession>A0ABW0Z9A1</accession>
<dbReference type="PANTHER" id="PTHR43433:SF5">
    <property type="entry name" value="AB HYDROLASE-1 DOMAIN-CONTAINING PROTEIN"/>
    <property type="match status" value="1"/>
</dbReference>
<dbReference type="Proteomes" id="UP001596072">
    <property type="component" value="Unassembled WGS sequence"/>
</dbReference>
<dbReference type="SUPFAM" id="SSF53474">
    <property type="entry name" value="alpha/beta-Hydrolases"/>
    <property type="match status" value="1"/>
</dbReference>
<proteinExistence type="predicted"/>
<gene>
    <name evidence="3" type="ORF">ACFPQB_01500</name>
</gene>
<dbReference type="Pfam" id="PF00561">
    <property type="entry name" value="Abhydrolase_1"/>
    <property type="match status" value="1"/>
</dbReference>
<dbReference type="InterPro" id="IPR000073">
    <property type="entry name" value="AB_hydrolase_1"/>
</dbReference>
<dbReference type="InterPro" id="IPR050471">
    <property type="entry name" value="AB_hydrolase"/>
</dbReference>
<dbReference type="Gene3D" id="3.40.50.1820">
    <property type="entry name" value="alpha/beta hydrolase"/>
    <property type="match status" value="1"/>
</dbReference>
<organism evidence="3 4">
    <name type="scientific">Nocardioides vastitatis</name>
    <dbReference type="NCBI Taxonomy" id="2568655"/>
    <lineage>
        <taxon>Bacteria</taxon>
        <taxon>Bacillati</taxon>
        <taxon>Actinomycetota</taxon>
        <taxon>Actinomycetes</taxon>
        <taxon>Propionibacteriales</taxon>
        <taxon>Nocardioidaceae</taxon>
        <taxon>Nocardioides</taxon>
    </lineage>
</organism>
<evidence type="ECO:0000256" key="1">
    <source>
        <dbReference type="SAM" id="MobiDB-lite"/>
    </source>
</evidence>
<protein>
    <submittedName>
        <fullName evidence="3">Alpha/beta fold hydrolase</fullName>
    </submittedName>
</protein>
<dbReference type="GO" id="GO:0016787">
    <property type="term" value="F:hydrolase activity"/>
    <property type="evidence" value="ECO:0007669"/>
    <property type="project" value="UniProtKB-KW"/>
</dbReference>
<dbReference type="RefSeq" id="WP_168798299.1">
    <property type="nucleotide sequence ID" value="NZ_JBHSNS010000001.1"/>
</dbReference>
<dbReference type="EMBL" id="JBHSNS010000001">
    <property type="protein sequence ID" value="MFC5727574.1"/>
    <property type="molecule type" value="Genomic_DNA"/>
</dbReference>